<comment type="caution">
    <text evidence="1">The sequence shown here is derived from an EMBL/GenBank/DDBJ whole genome shotgun (WGS) entry which is preliminary data.</text>
</comment>
<organism evidence="1 2">
    <name type="scientific">Reinekea blandensis MED297</name>
    <dbReference type="NCBI Taxonomy" id="314283"/>
    <lineage>
        <taxon>Bacteria</taxon>
        <taxon>Pseudomonadati</taxon>
        <taxon>Pseudomonadota</taxon>
        <taxon>Gammaproteobacteria</taxon>
        <taxon>Oceanospirillales</taxon>
        <taxon>Saccharospirillaceae</taxon>
        <taxon>Reinekea</taxon>
    </lineage>
</organism>
<proteinExistence type="predicted"/>
<dbReference type="STRING" id="314283.MED297_01960"/>
<evidence type="ECO:0000313" key="1">
    <source>
        <dbReference type="EMBL" id="EAR07725.1"/>
    </source>
</evidence>
<protein>
    <submittedName>
        <fullName evidence="1">Uncharacterized protein</fullName>
    </submittedName>
</protein>
<dbReference type="Proteomes" id="UP000005953">
    <property type="component" value="Unassembled WGS sequence"/>
</dbReference>
<dbReference type="AlphaFoldDB" id="A4BJF3"/>
<dbReference type="EMBL" id="AAOE01000033">
    <property type="protein sequence ID" value="EAR07725.1"/>
    <property type="molecule type" value="Genomic_DNA"/>
</dbReference>
<dbReference type="HOGENOM" id="CLU_2919527_0_0_6"/>
<sequence length="61" mass="6915">MNHIQTIYRAQGINLAHRKAPNGYPFEEGLRKEKGLVTRCKACDDSRMSPQAFVYFSKALG</sequence>
<gene>
    <name evidence="1" type="ORF">MED297_01960</name>
</gene>
<evidence type="ECO:0000313" key="2">
    <source>
        <dbReference type="Proteomes" id="UP000005953"/>
    </source>
</evidence>
<accession>A4BJF3</accession>
<reference evidence="1 2" key="1">
    <citation type="submission" date="2006-02" db="EMBL/GenBank/DDBJ databases">
        <authorList>
            <person name="Pinhassi J."/>
            <person name="Pedros-Alio C."/>
            <person name="Ferriera S."/>
            <person name="Johnson J."/>
            <person name="Kravitz S."/>
            <person name="Halpern A."/>
            <person name="Remington K."/>
            <person name="Beeson K."/>
            <person name="Tran B."/>
            <person name="Rogers Y.-H."/>
            <person name="Friedman R."/>
            <person name="Venter J.C."/>
        </authorList>
    </citation>
    <scope>NUCLEOTIDE SEQUENCE [LARGE SCALE GENOMIC DNA]</scope>
    <source>
        <strain evidence="1 2">MED297</strain>
    </source>
</reference>
<keyword evidence="2" id="KW-1185">Reference proteome</keyword>
<name>A4BJF3_9GAMM</name>